<comment type="caution">
    <text evidence="9">The sequence shown here is derived from an EMBL/GenBank/DDBJ whole genome shotgun (WGS) entry which is preliminary data.</text>
</comment>
<keyword evidence="6" id="KW-0472">Membrane</keyword>
<keyword evidence="10" id="KW-1185">Reference proteome</keyword>
<evidence type="ECO:0000313" key="9">
    <source>
        <dbReference type="EMBL" id="KLV10740.1"/>
    </source>
</evidence>
<feature type="signal peptide" evidence="8">
    <location>
        <begin position="1"/>
        <end position="23"/>
    </location>
</feature>
<dbReference type="OrthoDB" id="19849at2"/>
<comment type="similarity">
    <text evidence="2">Belongs to the OmpP1/FadL family.</text>
</comment>
<evidence type="ECO:0000313" key="10">
    <source>
        <dbReference type="Proteomes" id="UP000035909"/>
    </source>
</evidence>
<dbReference type="PANTHER" id="PTHR35093">
    <property type="entry name" value="OUTER MEMBRANE PROTEIN NMB0088-RELATED"/>
    <property type="match status" value="1"/>
</dbReference>
<feature type="chain" id="PRO_5005252586" evidence="8">
    <location>
        <begin position="24"/>
        <end position="419"/>
    </location>
</feature>
<dbReference type="GO" id="GO:0009279">
    <property type="term" value="C:cell outer membrane"/>
    <property type="evidence" value="ECO:0007669"/>
    <property type="project" value="UniProtKB-SubCell"/>
</dbReference>
<dbReference type="PATRIC" id="fig|320778.3.peg.998"/>
<reference evidence="9 10" key="1">
    <citation type="submission" date="2015-05" db="EMBL/GenBank/DDBJ databases">
        <title>Photobacterium galathea sp. nov.</title>
        <authorList>
            <person name="Machado H."/>
            <person name="Gram L."/>
        </authorList>
    </citation>
    <scope>NUCLEOTIDE SEQUENCE [LARGE SCALE GENOMIC DNA]</scope>
    <source>
        <strain evidence="9 10">DSM 22954</strain>
    </source>
</reference>
<dbReference type="InterPro" id="IPR005017">
    <property type="entry name" value="OMPP1/FadL/TodX"/>
</dbReference>
<dbReference type="PANTHER" id="PTHR35093:SF3">
    <property type="entry name" value="LONG-CHAIN FATTY ACID TRANSPORT PROTEIN"/>
    <property type="match status" value="1"/>
</dbReference>
<evidence type="ECO:0000256" key="5">
    <source>
        <dbReference type="ARBA" id="ARBA00022729"/>
    </source>
</evidence>
<keyword evidence="7" id="KW-0998">Cell outer membrane</keyword>
<dbReference type="RefSeq" id="WP_047884040.1">
    <property type="nucleotide sequence ID" value="NZ_CP071325.1"/>
</dbReference>
<evidence type="ECO:0000256" key="8">
    <source>
        <dbReference type="SAM" id="SignalP"/>
    </source>
</evidence>
<evidence type="ECO:0000256" key="1">
    <source>
        <dbReference type="ARBA" id="ARBA00004571"/>
    </source>
</evidence>
<dbReference type="Proteomes" id="UP000035909">
    <property type="component" value="Unassembled WGS sequence"/>
</dbReference>
<name>A0A0J1HGK8_9GAMM</name>
<dbReference type="GO" id="GO:0015483">
    <property type="term" value="F:long-chain fatty acid transporting porin activity"/>
    <property type="evidence" value="ECO:0007669"/>
    <property type="project" value="TreeGrafter"/>
</dbReference>
<keyword evidence="5 8" id="KW-0732">Signal</keyword>
<dbReference type="STRING" id="320778.ABT57_04630"/>
<proteinExistence type="inferred from homology"/>
<evidence type="ECO:0000256" key="4">
    <source>
        <dbReference type="ARBA" id="ARBA00022692"/>
    </source>
</evidence>
<dbReference type="Pfam" id="PF03349">
    <property type="entry name" value="Toluene_X"/>
    <property type="match status" value="1"/>
</dbReference>
<organism evidence="9 10">
    <name type="scientific">Photobacterium ganghwense</name>
    <dbReference type="NCBI Taxonomy" id="320778"/>
    <lineage>
        <taxon>Bacteria</taxon>
        <taxon>Pseudomonadati</taxon>
        <taxon>Pseudomonadota</taxon>
        <taxon>Gammaproteobacteria</taxon>
        <taxon>Vibrionales</taxon>
        <taxon>Vibrionaceae</taxon>
        <taxon>Photobacterium</taxon>
    </lineage>
</organism>
<comment type="subcellular location">
    <subcellularLocation>
        <location evidence="1">Cell outer membrane</location>
        <topology evidence="1">Multi-pass membrane protein</topology>
    </subcellularLocation>
</comment>
<accession>A0A0J1HGK8</accession>
<dbReference type="AlphaFoldDB" id="A0A0J1HGK8"/>
<evidence type="ECO:0000256" key="2">
    <source>
        <dbReference type="ARBA" id="ARBA00008163"/>
    </source>
</evidence>
<keyword evidence="3" id="KW-1134">Transmembrane beta strand</keyword>
<evidence type="ECO:0000256" key="3">
    <source>
        <dbReference type="ARBA" id="ARBA00022452"/>
    </source>
</evidence>
<dbReference type="Gene3D" id="2.40.160.60">
    <property type="entry name" value="Outer membrane protein transport protein (OMPP1/FadL/TodX)"/>
    <property type="match status" value="1"/>
</dbReference>
<keyword evidence="4" id="KW-0812">Transmembrane</keyword>
<evidence type="ECO:0000256" key="6">
    <source>
        <dbReference type="ARBA" id="ARBA00023136"/>
    </source>
</evidence>
<evidence type="ECO:0000256" key="7">
    <source>
        <dbReference type="ARBA" id="ARBA00023237"/>
    </source>
</evidence>
<dbReference type="EMBL" id="LDOU01000005">
    <property type="protein sequence ID" value="KLV10740.1"/>
    <property type="molecule type" value="Genomic_DNA"/>
</dbReference>
<protein>
    <submittedName>
        <fullName evidence="9">Long-chain fatty acid outer membrane transporter</fullName>
    </submittedName>
</protein>
<gene>
    <name evidence="9" type="ORF">ABT57_04630</name>
</gene>
<dbReference type="SUPFAM" id="SSF56935">
    <property type="entry name" value="Porins"/>
    <property type="match status" value="1"/>
</dbReference>
<sequence length="419" mass="46021">MSKRISITAIAVTAALFSLNTQAAGFQVNEHSASGLGRAFAGEVAIADNASVLARNPAAMARFKRMEFSGAISLIDPSIDISTVGSSPAQTYEDVAPFAAVPAGYFIQPINDKFAWGIGLFSNYGFATDYPTDANFGALAGKTELLTVNLNPNISWRINDQFSVGAGVSLVYADAELNRHFGSLGAVFGTSPSQTLINLNGDTWEWGWNVGMLWELNENHRFGLSYRSQVDLDFDGKFTDYLGSGVAGSTPGNPKTVDGKLSIPLPAIAEFGGFHQLTKQWAIHYGIQWTEWSEFTELKATSPDCVNNTCLFKDESFDDNTRYSIGATYTLNPEWTLRAGFAFDEQAGVATLSIPDTDRYWYSAGFTYTYNNDLSMDVGITYLYGKSSNFEEEYVDSREYEFRSENDAWLGAAQINYKF</sequence>